<dbReference type="EMBL" id="CP060286">
    <property type="protein sequence ID" value="QNK39825.1"/>
    <property type="molecule type" value="Genomic_DNA"/>
</dbReference>
<name>A0A7G8T884_9FIRM</name>
<protein>
    <submittedName>
        <fullName evidence="1">Helix-turn-helix domain-containing protein</fullName>
    </submittedName>
</protein>
<dbReference type="RefSeq" id="WP_187034804.1">
    <property type="nucleotide sequence ID" value="NZ_CP060286.1"/>
</dbReference>
<organism evidence="1 2">
    <name type="scientific">Caproicibacter fermentans</name>
    <dbReference type="NCBI Taxonomy" id="2576756"/>
    <lineage>
        <taxon>Bacteria</taxon>
        <taxon>Bacillati</taxon>
        <taxon>Bacillota</taxon>
        <taxon>Clostridia</taxon>
        <taxon>Eubacteriales</taxon>
        <taxon>Acutalibacteraceae</taxon>
        <taxon>Caproicibacter</taxon>
    </lineage>
</organism>
<dbReference type="AlphaFoldDB" id="A0A7G8T884"/>
<evidence type="ECO:0000313" key="2">
    <source>
        <dbReference type="Proteomes" id="UP000515909"/>
    </source>
</evidence>
<dbReference type="InterPro" id="IPR036388">
    <property type="entry name" value="WH-like_DNA-bd_sf"/>
</dbReference>
<dbReference type="KEGG" id="cfem:HCR03_14010"/>
<dbReference type="Gene3D" id="1.10.10.10">
    <property type="entry name" value="Winged helix-like DNA-binding domain superfamily/Winged helix DNA-binding domain"/>
    <property type="match status" value="1"/>
</dbReference>
<gene>
    <name evidence="1" type="ORF">HCR03_14010</name>
</gene>
<accession>A0A7G8T884</accession>
<dbReference type="Proteomes" id="UP000515909">
    <property type="component" value="Chromosome"/>
</dbReference>
<dbReference type="Pfam" id="PF13730">
    <property type="entry name" value="HTH_36"/>
    <property type="match status" value="1"/>
</dbReference>
<proteinExistence type="predicted"/>
<evidence type="ECO:0000313" key="1">
    <source>
        <dbReference type="EMBL" id="QNK39825.1"/>
    </source>
</evidence>
<reference evidence="1 2" key="1">
    <citation type="submission" date="2020-08" db="EMBL/GenBank/DDBJ databases">
        <title>The isolate Caproiciproducens sp. 7D4C2 produces n-caproate at mildly acidic conditions from hexoses: genome and rBOX comparison with related strains and chain-elongating bacteria.</title>
        <authorList>
            <person name="Esquivel-Elizondo S."/>
            <person name="Bagci C."/>
            <person name="Temovska M."/>
            <person name="Jeon B.S."/>
            <person name="Bessarab I."/>
            <person name="Williams R.B.H."/>
            <person name="Huson D.H."/>
            <person name="Angenent L.T."/>
        </authorList>
    </citation>
    <scope>NUCLEOTIDE SEQUENCE [LARGE SCALE GENOMIC DNA]</scope>
    <source>
        <strain evidence="1 2">7D4C2</strain>
    </source>
</reference>
<sequence length="244" mass="28003">MKISSRNSRTPFVMVDKAVLMNETLSVYDKVIYCILCAYADKDSRSCFPSYQTIARKTGCSRRKAISVVAHLEELGLIEKKEQRNAIGDSTSNLYTIKPMDVSAEQSGETSALDDEQLALPSEREIPAQYLFKQKQLDGTQSSTYRSEAFDRLKEQIEYDYFEENFPNRIGFIDSLLGYMLELRQEGRPDIRRLLDNVDSSVIFEFLEEMKGKNFAGVRNVGAYIKKSFAEFLREREVLMATLE</sequence>